<dbReference type="SMART" id="SM00880">
    <property type="entry name" value="CHAD"/>
    <property type="match status" value="1"/>
</dbReference>
<proteinExistence type="predicted"/>
<sequence>MRRVHDGVPAALADEPDAVHRLRTSVRRLRNVLAAFKRYLDRDAAAELRSRLKELGDVLGKARDLEVRAQQAAAAADAAGLDDATRSALVDPLRTAHLHAHAEAVRWVRSERSRDLDRLLAEWAARPRLGDRAGQPAKKAARRAVRRQAARTLEAAPRLADPEAAHELRKAARRLRHTCDAVTREPVRLLGRKAKDLGEVGHRIQSVLGDHRDALLLAEHVRDHARLRTDDSRAYDDDVDRCQGRALSALATLPAALGDLQRQARL</sequence>
<feature type="domain" description="CHAD" evidence="1">
    <location>
        <begin position="1"/>
        <end position="262"/>
    </location>
</feature>
<dbReference type="Pfam" id="PF05235">
    <property type="entry name" value="CHAD"/>
    <property type="match status" value="1"/>
</dbReference>
<protein>
    <submittedName>
        <fullName evidence="2">CHAD domain-containing protein</fullName>
    </submittedName>
</protein>
<dbReference type="PROSITE" id="PS51708">
    <property type="entry name" value="CHAD"/>
    <property type="match status" value="1"/>
</dbReference>
<dbReference type="Proteomes" id="UP000540568">
    <property type="component" value="Unassembled WGS sequence"/>
</dbReference>
<evidence type="ECO:0000313" key="2">
    <source>
        <dbReference type="EMBL" id="MBA8807308.1"/>
    </source>
</evidence>
<accession>A0A7W3J6T5</accession>
<dbReference type="InterPro" id="IPR038186">
    <property type="entry name" value="CHAD_dom_sf"/>
</dbReference>
<organism evidence="2 3">
    <name type="scientific">Promicromonospora sukumoe</name>
    <dbReference type="NCBI Taxonomy" id="88382"/>
    <lineage>
        <taxon>Bacteria</taxon>
        <taxon>Bacillati</taxon>
        <taxon>Actinomycetota</taxon>
        <taxon>Actinomycetes</taxon>
        <taxon>Micrococcales</taxon>
        <taxon>Promicromonosporaceae</taxon>
        <taxon>Promicromonospora</taxon>
    </lineage>
</organism>
<dbReference type="Gene3D" id="1.40.20.10">
    <property type="entry name" value="CHAD domain"/>
    <property type="match status" value="1"/>
</dbReference>
<keyword evidence="3" id="KW-1185">Reference proteome</keyword>
<evidence type="ECO:0000313" key="3">
    <source>
        <dbReference type="Proteomes" id="UP000540568"/>
    </source>
</evidence>
<comment type="caution">
    <text evidence="2">The sequence shown here is derived from an EMBL/GenBank/DDBJ whole genome shotgun (WGS) entry which is preliminary data.</text>
</comment>
<name>A0A7W3J6T5_9MICO</name>
<dbReference type="PANTHER" id="PTHR39339">
    <property type="entry name" value="SLR1444 PROTEIN"/>
    <property type="match status" value="1"/>
</dbReference>
<dbReference type="InterPro" id="IPR007899">
    <property type="entry name" value="CHAD_dom"/>
</dbReference>
<dbReference type="RefSeq" id="WP_182614909.1">
    <property type="nucleotide sequence ID" value="NZ_JACGWV010000001.1"/>
</dbReference>
<gene>
    <name evidence="2" type="ORF">FHX71_001250</name>
</gene>
<evidence type="ECO:0000259" key="1">
    <source>
        <dbReference type="PROSITE" id="PS51708"/>
    </source>
</evidence>
<dbReference type="EMBL" id="JACGWV010000001">
    <property type="protein sequence ID" value="MBA8807308.1"/>
    <property type="molecule type" value="Genomic_DNA"/>
</dbReference>
<reference evidence="2 3" key="1">
    <citation type="submission" date="2020-07" db="EMBL/GenBank/DDBJ databases">
        <title>Sequencing the genomes of 1000 actinobacteria strains.</title>
        <authorList>
            <person name="Klenk H.-P."/>
        </authorList>
    </citation>
    <scope>NUCLEOTIDE SEQUENCE [LARGE SCALE GENOMIC DNA]</scope>
    <source>
        <strain evidence="2 3">DSM 44121</strain>
    </source>
</reference>
<dbReference type="PANTHER" id="PTHR39339:SF1">
    <property type="entry name" value="CHAD DOMAIN-CONTAINING PROTEIN"/>
    <property type="match status" value="1"/>
</dbReference>
<dbReference type="AlphaFoldDB" id="A0A7W3J6T5"/>